<feature type="binding site" evidence="8">
    <location>
        <begin position="223"/>
        <end position="229"/>
    </location>
    <ligand>
        <name>ATP</name>
        <dbReference type="ChEBI" id="CHEBI:30616"/>
    </ligand>
</feature>
<dbReference type="InterPro" id="IPR041739">
    <property type="entry name" value="G5K_ProB"/>
</dbReference>
<accession>A0A2T0B0I5</accession>
<dbReference type="UniPathway" id="UPA00098">
    <property type="reaction ID" value="UER00359"/>
</dbReference>
<dbReference type="GO" id="GO:0004349">
    <property type="term" value="F:glutamate 5-kinase activity"/>
    <property type="evidence" value="ECO:0007669"/>
    <property type="project" value="UniProtKB-UniRule"/>
</dbReference>
<keyword evidence="7 8" id="KW-0067">ATP-binding</keyword>
<comment type="subcellular location">
    <subcellularLocation>
        <location evidence="8">Cytoplasm</location>
    </subcellularLocation>
</comment>
<dbReference type="AlphaFoldDB" id="A0A2T0B0I5"/>
<dbReference type="InterPro" id="IPR001057">
    <property type="entry name" value="Glu/AcGlu_kinase"/>
</dbReference>
<dbReference type="OrthoDB" id="9804434at2"/>
<comment type="function">
    <text evidence="8">Catalyzes the transfer of a phosphate group to glutamate to form L-glutamate 5-phosphate.</text>
</comment>
<protein>
    <recommendedName>
        <fullName evidence="8">Glutamate 5-kinase</fullName>
        <ecNumber evidence="8">2.7.2.11</ecNumber>
    </recommendedName>
    <alternativeName>
        <fullName evidence="8">Gamma-glutamyl kinase</fullName>
        <shortName evidence="8">GK</shortName>
    </alternativeName>
</protein>
<dbReference type="GO" id="GO:0005829">
    <property type="term" value="C:cytosol"/>
    <property type="evidence" value="ECO:0007669"/>
    <property type="project" value="TreeGrafter"/>
</dbReference>
<feature type="binding site" evidence="8">
    <location>
        <begin position="181"/>
        <end position="182"/>
    </location>
    <ligand>
        <name>ATP</name>
        <dbReference type="ChEBI" id="CHEBI:30616"/>
    </ligand>
</feature>
<dbReference type="InterPro" id="IPR001048">
    <property type="entry name" value="Asp/Glu/Uridylate_kinase"/>
</dbReference>
<evidence type="ECO:0000256" key="2">
    <source>
        <dbReference type="ARBA" id="ARBA00022605"/>
    </source>
</evidence>
<feature type="binding site" evidence="8">
    <location>
        <position position="22"/>
    </location>
    <ligand>
        <name>ATP</name>
        <dbReference type="ChEBI" id="CHEBI:30616"/>
    </ligand>
</feature>
<dbReference type="GO" id="GO:0005524">
    <property type="term" value="F:ATP binding"/>
    <property type="evidence" value="ECO:0007669"/>
    <property type="project" value="UniProtKB-KW"/>
</dbReference>
<proteinExistence type="inferred from homology"/>
<gene>
    <name evidence="8 10" type="primary">proB</name>
    <name evidence="10" type="ORF">CLLI_26540</name>
</gene>
<dbReference type="InterPro" id="IPR011529">
    <property type="entry name" value="Glu_5kinase"/>
</dbReference>
<dbReference type="FunFam" id="3.40.1160.10:FF:000018">
    <property type="entry name" value="Glutamate 5-kinase"/>
    <property type="match status" value="1"/>
</dbReference>
<sequence length="271" mass="29296">MNQIITNKRNEQLKSIKNIVVKVGSSTLTYANGLLNLSHIEHLVRQLSDLHNRGYGIILVSSGAIGAGIGKLGLKERPKSIPEKQAAAAVGQGILMHMYEKVFSEYGKTVGQILLTKEDMTDPIRRNNAHNTFTSLLEQRVIPIINENDAVVVDEIKVGDNDTLSALVAKLVQVDLLILMSDIDGLYDCDPRKNKKAKLISFVDEITEEIVSCAGGAGSNLGTGGMATKINAAKISTDSGISMVIVNGDNAEVLRDILDGKEVGTWFNARK</sequence>
<evidence type="ECO:0000313" key="10">
    <source>
        <dbReference type="EMBL" id="PRR77039.1"/>
    </source>
</evidence>
<keyword evidence="6 8" id="KW-0418">Kinase</keyword>
<evidence type="ECO:0000313" key="11">
    <source>
        <dbReference type="Proteomes" id="UP000239706"/>
    </source>
</evidence>
<dbReference type="PIRSF" id="PIRSF000729">
    <property type="entry name" value="GK"/>
    <property type="match status" value="1"/>
</dbReference>
<feature type="binding site" evidence="8">
    <location>
        <position position="149"/>
    </location>
    <ligand>
        <name>substrate</name>
    </ligand>
</feature>
<evidence type="ECO:0000256" key="1">
    <source>
        <dbReference type="ARBA" id="ARBA00022490"/>
    </source>
</evidence>
<keyword evidence="3 8" id="KW-0641">Proline biosynthesis</keyword>
<keyword evidence="11" id="KW-1185">Reference proteome</keyword>
<name>A0A2T0B0I5_9CLOT</name>
<dbReference type="EC" id="2.7.2.11" evidence="8"/>
<keyword evidence="4 8" id="KW-0808">Transferase</keyword>
<comment type="catalytic activity">
    <reaction evidence="8">
        <text>L-glutamate + ATP = L-glutamyl 5-phosphate + ADP</text>
        <dbReference type="Rhea" id="RHEA:14877"/>
        <dbReference type="ChEBI" id="CHEBI:29985"/>
        <dbReference type="ChEBI" id="CHEBI:30616"/>
        <dbReference type="ChEBI" id="CHEBI:58274"/>
        <dbReference type="ChEBI" id="CHEBI:456216"/>
        <dbReference type="EC" id="2.7.2.11"/>
    </reaction>
</comment>
<dbReference type="CDD" id="cd04242">
    <property type="entry name" value="AAK_G5K_ProB"/>
    <property type="match status" value="1"/>
</dbReference>
<evidence type="ECO:0000256" key="7">
    <source>
        <dbReference type="ARBA" id="ARBA00022840"/>
    </source>
</evidence>
<evidence type="ECO:0000259" key="9">
    <source>
        <dbReference type="Pfam" id="PF00696"/>
    </source>
</evidence>
<organism evidence="10 11">
    <name type="scientific">Clostridium liquoris</name>
    <dbReference type="NCBI Taxonomy" id="1289519"/>
    <lineage>
        <taxon>Bacteria</taxon>
        <taxon>Bacillati</taxon>
        <taxon>Bacillota</taxon>
        <taxon>Clostridia</taxon>
        <taxon>Eubacteriales</taxon>
        <taxon>Clostridiaceae</taxon>
        <taxon>Clostridium</taxon>
    </lineage>
</organism>
<feature type="binding site" evidence="8">
    <location>
        <position position="161"/>
    </location>
    <ligand>
        <name>substrate</name>
    </ligand>
</feature>
<dbReference type="GO" id="GO:0055129">
    <property type="term" value="P:L-proline biosynthetic process"/>
    <property type="evidence" value="ECO:0007669"/>
    <property type="project" value="UniProtKB-UniRule"/>
</dbReference>
<evidence type="ECO:0000256" key="3">
    <source>
        <dbReference type="ARBA" id="ARBA00022650"/>
    </source>
</evidence>
<evidence type="ECO:0000256" key="5">
    <source>
        <dbReference type="ARBA" id="ARBA00022741"/>
    </source>
</evidence>
<dbReference type="RefSeq" id="WP_106064681.1">
    <property type="nucleotide sequence ID" value="NZ_PVXO01000070.1"/>
</dbReference>
<keyword evidence="5 8" id="KW-0547">Nucleotide-binding</keyword>
<evidence type="ECO:0000256" key="4">
    <source>
        <dbReference type="ARBA" id="ARBA00022679"/>
    </source>
</evidence>
<dbReference type="HAMAP" id="MF_00456">
    <property type="entry name" value="ProB"/>
    <property type="match status" value="1"/>
</dbReference>
<dbReference type="Gene3D" id="3.40.1160.10">
    <property type="entry name" value="Acetylglutamate kinase-like"/>
    <property type="match status" value="1"/>
</dbReference>
<dbReference type="Pfam" id="PF00696">
    <property type="entry name" value="AA_kinase"/>
    <property type="match status" value="1"/>
</dbReference>
<feature type="domain" description="Aspartate/glutamate/uridylate kinase" evidence="9">
    <location>
        <begin position="19"/>
        <end position="247"/>
    </location>
</feature>
<evidence type="ECO:0000256" key="8">
    <source>
        <dbReference type="HAMAP-Rule" id="MF_00456"/>
    </source>
</evidence>
<comment type="similarity">
    <text evidence="8">Belongs to the glutamate 5-kinase family.</text>
</comment>
<dbReference type="PANTHER" id="PTHR43654">
    <property type="entry name" value="GLUTAMATE 5-KINASE"/>
    <property type="match status" value="1"/>
</dbReference>
<dbReference type="PRINTS" id="PR00474">
    <property type="entry name" value="GLU5KINASE"/>
</dbReference>
<reference evidence="10 11" key="1">
    <citation type="submission" date="2018-03" db="EMBL/GenBank/DDBJ databases">
        <title>Genome sequence of Clostridium liquoris DSM 100320.</title>
        <authorList>
            <person name="Poehlein A."/>
            <person name="Daniel R."/>
        </authorList>
    </citation>
    <scope>NUCLEOTIDE SEQUENCE [LARGE SCALE GENOMIC DNA]</scope>
    <source>
        <strain evidence="10 11">DSM 100320</strain>
    </source>
</reference>
<comment type="caution">
    <text evidence="10">The sequence shown here is derived from an EMBL/GenBank/DDBJ whole genome shotgun (WGS) entry which is preliminary data.</text>
</comment>
<feature type="binding site" evidence="8">
    <location>
        <position position="62"/>
    </location>
    <ligand>
        <name>substrate</name>
    </ligand>
</feature>
<dbReference type="Proteomes" id="UP000239706">
    <property type="component" value="Unassembled WGS sequence"/>
</dbReference>
<dbReference type="EMBL" id="PVXO01000070">
    <property type="protein sequence ID" value="PRR77039.1"/>
    <property type="molecule type" value="Genomic_DNA"/>
</dbReference>
<keyword evidence="2 8" id="KW-0028">Amino-acid biosynthesis</keyword>
<dbReference type="InterPro" id="IPR005715">
    <property type="entry name" value="Glu_5kinase/COase_Synthase"/>
</dbReference>
<comment type="pathway">
    <text evidence="8">Amino-acid biosynthesis; L-proline biosynthesis; L-glutamate 5-semialdehyde from L-glutamate: step 1/2.</text>
</comment>
<dbReference type="SUPFAM" id="SSF53633">
    <property type="entry name" value="Carbamate kinase-like"/>
    <property type="match status" value="1"/>
</dbReference>
<evidence type="ECO:0000256" key="6">
    <source>
        <dbReference type="ARBA" id="ARBA00022777"/>
    </source>
</evidence>
<dbReference type="NCBIfam" id="TIGR01027">
    <property type="entry name" value="proB"/>
    <property type="match status" value="1"/>
</dbReference>
<dbReference type="PANTHER" id="PTHR43654:SF1">
    <property type="entry name" value="ISOPENTENYL PHOSPHATE KINASE"/>
    <property type="match status" value="1"/>
</dbReference>
<dbReference type="InterPro" id="IPR036393">
    <property type="entry name" value="AceGlu_kinase-like_sf"/>
</dbReference>
<keyword evidence="1 8" id="KW-0963">Cytoplasm</keyword>